<proteinExistence type="predicted"/>
<accession>A0A853L528</accession>
<evidence type="ECO:0000256" key="1">
    <source>
        <dbReference type="SAM" id="MobiDB-lite"/>
    </source>
</evidence>
<dbReference type="RefSeq" id="WP_064779577.1">
    <property type="nucleotide sequence ID" value="NZ_JPVZ01000001.1"/>
</dbReference>
<reference evidence="2 3" key="1">
    <citation type="submission" date="2014-07" db="EMBL/GenBank/DDBJ databases">
        <title>Draft genome sequence of Thalassospira tepidiphila 1-1B.</title>
        <authorList>
            <person name="Lai Q."/>
            <person name="Shao Z."/>
        </authorList>
    </citation>
    <scope>NUCLEOTIDE SEQUENCE [LARGE SCALE GENOMIC DNA]</scope>
    <source>
        <strain evidence="2 3">MCCC 1A03514</strain>
    </source>
</reference>
<gene>
    <name evidence="2" type="ORF">TH4_00960</name>
</gene>
<feature type="region of interest" description="Disordered" evidence="1">
    <location>
        <begin position="173"/>
        <end position="204"/>
    </location>
</feature>
<dbReference type="AlphaFoldDB" id="A0A853L528"/>
<dbReference type="Proteomes" id="UP000094009">
    <property type="component" value="Unassembled WGS sequence"/>
</dbReference>
<evidence type="ECO:0000313" key="2">
    <source>
        <dbReference type="EMBL" id="OAZ11689.1"/>
    </source>
</evidence>
<comment type="caution">
    <text evidence="2">The sequence shown here is derived from an EMBL/GenBank/DDBJ whole genome shotgun (WGS) entry which is preliminary data.</text>
</comment>
<organism evidence="2 3">
    <name type="scientific">Thalassospira tepidiphila MCCC 1A03514</name>
    <dbReference type="NCBI Taxonomy" id="1177930"/>
    <lineage>
        <taxon>Bacteria</taxon>
        <taxon>Pseudomonadati</taxon>
        <taxon>Pseudomonadota</taxon>
        <taxon>Alphaproteobacteria</taxon>
        <taxon>Rhodospirillales</taxon>
        <taxon>Thalassospiraceae</taxon>
        <taxon>Thalassospira</taxon>
    </lineage>
</organism>
<name>A0A853L528_9PROT</name>
<sequence length="204" mass="23083">MPTLLPWVLNQRLHKDSIEVIAKIIIDTRLEALASHDVDAGDSSWGLGCRSYDRTKNRIIMLAEKGEVDWLEAKRNAQFRFSINGVPCGFYRGEAENPNQRTMRRTNDELQQGSLIFEDEVLSPIWRFAVYTADTGEVVQVSFVGLTGEDGKVVSRYDVPANDEHVLTRIDTHYEEEQPAEVSRTAARRRKDGEQVDAKGSSKT</sequence>
<dbReference type="EMBL" id="JPVZ01000001">
    <property type="protein sequence ID" value="OAZ11689.1"/>
    <property type="molecule type" value="Genomic_DNA"/>
</dbReference>
<evidence type="ECO:0000313" key="3">
    <source>
        <dbReference type="Proteomes" id="UP000094009"/>
    </source>
</evidence>
<protein>
    <submittedName>
        <fullName evidence="2">Uncharacterized protein</fullName>
    </submittedName>
</protein>